<evidence type="ECO:0000313" key="2">
    <source>
        <dbReference type="EMBL" id="ARJ70445.1"/>
    </source>
</evidence>
<feature type="compositionally biased region" description="Gly residues" evidence="1">
    <location>
        <begin position="103"/>
        <end position="112"/>
    </location>
</feature>
<organism evidence="2 3">
    <name type="scientific">Paracoccus contaminans</name>
    <dbReference type="NCBI Taxonomy" id="1945662"/>
    <lineage>
        <taxon>Bacteria</taxon>
        <taxon>Pseudomonadati</taxon>
        <taxon>Pseudomonadota</taxon>
        <taxon>Alphaproteobacteria</taxon>
        <taxon>Rhodobacterales</taxon>
        <taxon>Paracoccaceae</taxon>
        <taxon>Paracoccus</taxon>
    </lineage>
</organism>
<feature type="compositionally biased region" description="Basic and acidic residues" evidence="1">
    <location>
        <begin position="69"/>
        <end position="78"/>
    </location>
</feature>
<dbReference type="KEGG" id="pcon:B0A89_13165"/>
<gene>
    <name evidence="2" type="ORF">B0A89_13165</name>
</gene>
<reference evidence="2 3" key="1">
    <citation type="submission" date="2017-03" db="EMBL/GenBank/DDBJ databases">
        <title>Genome sequence of Paracoccus contaminans isolated from a water microcosm.</title>
        <authorList>
            <person name="Aurass P."/>
            <person name="Karste S."/>
            <person name="Trost E."/>
            <person name="Glaeser S.P."/>
            <person name="Kaempfer P."/>
            <person name="Flieger A."/>
        </authorList>
    </citation>
    <scope>NUCLEOTIDE SEQUENCE [LARGE SCALE GENOMIC DNA]</scope>
    <source>
        <strain evidence="3">RKI 16-01929T\LMG 29738T\CCM 8701T\CIP 111112T</strain>
    </source>
</reference>
<dbReference type="EMBL" id="CP020612">
    <property type="protein sequence ID" value="ARJ70445.1"/>
    <property type="molecule type" value="Genomic_DNA"/>
</dbReference>
<accession>A0A1W6D051</accession>
<evidence type="ECO:0000256" key="1">
    <source>
        <dbReference type="SAM" id="MobiDB-lite"/>
    </source>
</evidence>
<evidence type="ECO:0000313" key="3">
    <source>
        <dbReference type="Proteomes" id="UP000193017"/>
    </source>
</evidence>
<dbReference type="Proteomes" id="UP000193017">
    <property type="component" value="Chromosome"/>
</dbReference>
<proteinExistence type="predicted"/>
<protein>
    <submittedName>
        <fullName evidence="2">Uncharacterized protein</fullName>
    </submittedName>
</protein>
<name>A0A1W6D051_9RHOB</name>
<dbReference type="AlphaFoldDB" id="A0A1W6D051"/>
<sequence length="128" mass="13174">MDDPNPMTATAAPDRMAAAPLAQALRRLVRARLMRDRMRRDRAARASGYRPGRCVISPFGRLAASLARPPRDAQRPRSDQPGSGPLPHSMPAGPSRCASLGLGLAGGGGGSPGRACAMMDAAAGCQGA</sequence>
<feature type="region of interest" description="Disordered" evidence="1">
    <location>
        <begin position="61"/>
        <end position="116"/>
    </location>
</feature>
<dbReference type="STRING" id="1945662.B0A89_13165"/>
<keyword evidence="3" id="KW-1185">Reference proteome</keyword>